<evidence type="ECO:0000313" key="7">
    <source>
        <dbReference type="EMBL" id="GMI26698.1"/>
    </source>
</evidence>
<dbReference type="InterPro" id="IPR011531">
    <property type="entry name" value="HCO3_transpt-like_TM_dom"/>
</dbReference>
<name>A0ABQ6MIU6_9STRA</name>
<feature type="domain" description="Bicarbonate transporter-like transmembrane" evidence="6">
    <location>
        <begin position="13"/>
        <end position="152"/>
    </location>
</feature>
<evidence type="ECO:0000313" key="8">
    <source>
        <dbReference type="Proteomes" id="UP001165060"/>
    </source>
</evidence>
<keyword evidence="3 5" id="KW-1133">Transmembrane helix</keyword>
<dbReference type="PANTHER" id="PTHR11453:SF127">
    <property type="entry name" value="SOLUTE CARRIER FAMILY 4 MEMBER 11"/>
    <property type="match status" value="1"/>
</dbReference>
<sequence>MTTKHFDEAKGVEEVEGIVETRVTGLLVHMLLGGSLVLLPLLQRMPTPIVSGVFLFLGKKVLSGNEFVQRIRDAFVESKALDSQHSFKVVGRSRVIKYTAAQAGCLVLLWKIKQSSRLAIFFPSVIALLMTIRARILPKYFDEFDFVLLNDRTPSKTDDV</sequence>
<keyword evidence="2 5" id="KW-0812">Transmembrane</keyword>
<dbReference type="Pfam" id="PF00955">
    <property type="entry name" value="HCO3_cotransp"/>
    <property type="match status" value="1"/>
</dbReference>
<evidence type="ECO:0000256" key="2">
    <source>
        <dbReference type="ARBA" id="ARBA00022692"/>
    </source>
</evidence>
<protein>
    <recommendedName>
        <fullName evidence="6">Bicarbonate transporter-like transmembrane domain-containing protein</fullName>
    </recommendedName>
</protein>
<comment type="subcellular location">
    <subcellularLocation>
        <location evidence="1">Membrane</location>
        <topology evidence="1">Multi-pass membrane protein</topology>
    </subcellularLocation>
</comment>
<keyword evidence="8" id="KW-1185">Reference proteome</keyword>
<dbReference type="Proteomes" id="UP001165060">
    <property type="component" value="Unassembled WGS sequence"/>
</dbReference>
<reference evidence="7 8" key="1">
    <citation type="journal article" date="2023" name="Commun. Biol.">
        <title>Genome analysis of Parmales, the sister group of diatoms, reveals the evolutionary specialization of diatoms from phago-mixotrophs to photoautotrophs.</title>
        <authorList>
            <person name="Ban H."/>
            <person name="Sato S."/>
            <person name="Yoshikawa S."/>
            <person name="Yamada K."/>
            <person name="Nakamura Y."/>
            <person name="Ichinomiya M."/>
            <person name="Sato N."/>
            <person name="Blanc-Mathieu R."/>
            <person name="Endo H."/>
            <person name="Kuwata A."/>
            <person name="Ogata H."/>
        </authorList>
    </citation>
    <scope>NUCLEOTIDE SEQUENCE [LARGE SCALE GENOMIC DNA]</scope>
</reference>
<organism evidence="7 8">
    <name type="scientific">Tetraparma gracilis</name>
    <dbReference type="NCBI Taxonomy" id="2962635"/>
    <lineage>
        <taxon>Eukaryota</taxon>
        <taxon>Sar</taxon>
        <taxon>Stramenopiles</taxon>
        <taxon>Ochrophyta</taxon>
        <taxon>Bolidophyceae</taxon>
        <taxon>Parmales</taxon>
        <taxon>Triparmaceae</taxon>
        <taxon>Tetraparma</taxon>
    </lineage>
</organism>
<accession>A0ABQ6MIU6</accession>
<evidence type="ECO:0000256" key="4">
    <source>
        <dbReference type="ARBA" id="ARBA00023136"/>
    </source>
</evidence>
<feature type="transmembrane region" description="Helical" evidence="5">
    <location>
        <begin position="118"/>
        <end position="136"/>
    </location>
</feature>
<proteinExistence type="predicted"/>
<dbReference type="EMBL" id="BRYB01004165">
    <property type="protein sequence ID" value="GMI26698.1"/>
    <property type="molecule type" value="Genomic_DNA"/>
</dbReference>
<keyword evidence="4 5" id="KW-0472">Membrane</keyword>
<evidence type="ECO:0000256" key="3">
    <source>
        <dbReference type="ARBA" id="ARBA00022989"/>
    </source>
</evidence>
<dbReference type="InterPro" id="IPR003020">
    <property type="entry name" value="HCO3_transpt_euk"/>
</dbReference>
<comment type="caution">
    <text evidence="7">The sequence shown here is derived from an EMBL/GenBank/DDBJ whole genome shotgun (WGS) entry which is preliminary data.</text>
</comment>
<gene>
    <name evidence="7" type="ORF">TeGR_g12534</name>
</gene>
<dbReference type="PANTHER" id="PTHR11453">
    <property type="entry name" value="ANION EXCHANGE PROTEIN"/>
    <property type="match status" value="1"/>
</dbReference>
<evidence type="ECO:0000256" key="5">
    <source>
        <dbReference type="SAM" id="Phobius"/>
    </source>
</evidence>
<evidence type="ECO:0000259" key="6">
    <source>
        <dbReference type="Pfam" id="PF00955"/>
    </source>
</evidence>
<evidence type="ECO:0000256" key="1">
    <source>
        <dbReference type="ARBA" id="ARBA00004141"/>
    </source>
</evidence>